<keyword evidence="8" id="KW-1185">Reference proteome</keyword>
<evidence type="ECO:0000256" key="2">
    <source>
        <dbReference type="ARBA" id="ARBA00022525"/>
    </source>
</evidence>
<dbReference type="PANTHER" id="PTHR13826:SF14">
    <property type="entry name" value="TREFOIL FACTOR 2"/>
    <property type="match status" value="1"/>
</dbReference>
<evidence type="ECO:0000256" key="4">
    <source>
        <dbReference type="PROSITE-ProRule" id="PRU00779"/>
    </source>
</evidence>
<evidence type="ECO:0000259" key="7">
    <source>
        <dbReference type="PROSITE" id="PS51448"/>
    </source>
</evidence>
<proteinExistence type="predicted"/>
<keyword evidence="3 4" id="KW-1015">Disulfide bond</keyword>
<comment type="subcellular location">
    <subcellularLocation>
        <location evidence="1">Secreted</location>
    </subcellularLocation>
</comment>
<dbReference type="FunFam" id="4.10.110.10:FF:000006">
    <property type="entry name" value="Trefoil factor 1"/>
    <property type="match status" value="1"/>
</dbReference>
<reference evidence="9" key="1">
    <citation type="submission" date="2025-08" db="UniProtKB">
        <authorList>
            <consortium name="RefSeq"/>
        </authorList>
    </citation>
    <scope>IDENTIFICATION</scope>
</reference>
<dbReference type="PROSITE" id="PS51448">
    <property type="entry name" value="P_TREFOIL_2"/>
    <property type="match status" value="1"/>
</dbReference>
<dbReference type="SMART" id="SM00018">
    <property type="entry name" value="PD"/>
    <property type="match status" value="1"/>
</dbReference>
<keyword evidence="6" id="KW-0732">Signal</keyword>
<dbReference type="RefSeq" id="XP_026529752.1">
    <property type="nucleotide sequence ID" value="XM_026673967.1"/>
</dbReference>
<dbReference type="CDD" id="cd00111">
    <property type="entry name" value="Trefoil"/>
    <property type="match status" value="1"/>
</dbReference>
<dbReference type="AlphaFoldDB" id="A0A6J1UFT9"/>
<dbReference type="InterPro" id="IPR000519">
    <property type="entry name" value="P_trefoil_dom"/>
</dbReference>
<feature type="domain" description="P-type" evidence="7">
    <location>
        <begin position="41"/>
        <end position="84"/>
    </location>
</feature>
<gene>
    <name evidence="9" type="primary">LOC113416214</name>
</gene>
<evidence type="ECO:0000256" key="1">
    <source>
        <dbReference type="ARBA" id="ARBA00004613"/>
    </source>
</evidence>
<dbReference type="PROSITE" id="PS00025">
    <property type="entry name" value="P_TREFOIL_1"/>
    <property type="match status" value="1"/>
</dbReference>
<name>A0A6J1UFT9_9SAUR</name>
<dbReference type="GeneID" id="113416214"/>
<feature type="region of interest" description="Disordered" evidence="5">
    <location>
        <begin position="26"/>
        <end position="45"/>
    </location>
</feature>
<protein>
    <submittedName>
        <fullName evidence="9">Trefoil factor 3-like</fullName>
    </submittedName>
</protein>
<dbReference type="GO" id="GO:0005615">
    <property type="term" value="C:extracellular space"/>
    <property type="evidence" value="ECO:0007669"/>
    <property type="project" value="TreeGrafter"/>
</dbReference>
<dbReference type="Pfam" id="PF00088">
    <property type="entry name" value="Trefoil"/>
    <property type="match status" value="1"/>
</dbReference>
<organism evidence="8 9">
    <name type="scientific">Notechis scutatus</name>
    <name type="common">mainland tiger snake</name>
    <dbReference type="NCBI Taxonomy" id="8663"/>
    <lineage>
        <taxon>Eukaryota</taxon>
        <taxon>Metazoa</taxon>
        <taxon>Chordata</taxon>
        <taxon>Craniata</taxon>
        <taxon>Vertebrata</taxon>
        <taxon>Euteleostomi</taxon>
        <taxon>Lepidosauria</taxon>
        <taxon>Squamata</taxon>
        <taxon>Bifurcata</taxon>
        <taxon>Unidentata</taxon>
        <taxon>Episquamata</taxon>
        <taxon>Toxicofera</taxon>
        <taxon>Serpentes</taxon>
        <taxon>Colubroidea</taxon>
        <taxon>Elapidae</taxon>
        <taxon>Hydrophiinae</taxon>
        <taxon>Notechis</taxon>
    </lineage>
</organism>
<dbReference type="KEGG" id="nss:113416214"/>
<sequence>MNCKWLWLLAFALIFGFSSLTDARIPFRPRPPPRRPPRKGGNCNVPPRRRTDCGYPGISRRTCLNKKCCFDSRYKNAKWCFYPRSAGISQILGQ</sequence>
<dbReference type="PRINTS" id="PR00680">
    <property type="entry name" value="PTREFOIL"/>
</dbReference>
<accession>A0A6J1UFT9</accession>
<dbReference type="Gene3D" id="4.10.110.10">
    <property type="entry name" value="Spasmolytic Protein, domain 1"/>
    <property type="match status" value="1"/>
</dbReference>
<dbReference type="InterPro" id="IPR017994">
    <property type="entry name" value="P_trefoil_chordata"/>
</dbReference>
<feature type="signal peptide" evidence="6">
    <location>
        <begin position="1"/>
        <end position="23"/>
    </location>
</feature>
<evidence type="ECO:0000256" key="5">
    <source>
        <dbReference type="SAM" id="MobiDB-lite"/>
    </source>
</evidence>
<feature type="disulfide bond" evidence="4">
    <location>
        <begin position="53"/>
        <end position="68"/>
    </location>
</feature>
<evidence type="ECO:0000256" key="6">
    <source>
        <dbReference type="SAM" id="SignalP"/>
    </source>
</evidence>
<dbReference type="InterPro" id="IPR017957">
    <property type="entry name" value="P_trefoil_CS"/>
</dbReference>
<feature type="disulfide bond" evidence="4">
    <location>
        <begin position="43"/>
        <end position="69"/>
    </location>
</feature>
<feature type="chain" id="PRO_5026767759" evidence="6">
    <location>
        <begin position="24"/>
        <end position="94"/>
    </location>
</feature>
<dbReference type="Proteomes" id="UP000504612">
    <property type="component" value="Unplaced"/>
</dbReference>
<feature type="disulfide bond" evidence="4">
    <location>
        <begin position="63"/>
        <end position="80"/>
    </location>
</feature>
<dbReference type="PANTHER" id="PTHR13826">
    <property type="entry name" value="INTESTINAL TREFOIL FACTOR-RELATED"/>
    <property type="match status" value="1"/>
</dbReference>
<keyword evidence="2" id="KW-0964">Secreted</keyword>
<evidence type="ECO:0000313" key="8">
    <source>
        <dbReference type="Proteomes" id="UP000504612"/>
    </source>
</evidence>
<dbReference type="SUPFAM" id="SSF57492">
    <property type="entry name" value="Trefoil"/>
    <property type="match status" value="1"/>
</dbReference>
<evidence type="ECO:0000256" key="3">
    <source>
        <dbReference type="ARBA" id="ARBA00023157"/>
    </source>
</evidence>
<dbReference type="InterPro" id="IPR044913">
    <property type="entry name" value="P_trefoil_dom_sf"/>
</dbReference>
<evidence type="ECO:0000313" key="9">
    <source>
        <dbReference type="RefSeq" id="XP_026529752.1"/>
    </source>
</evidence>